<keyword evidence="7 8" id="KW-0119">Carbohydrate metabolism</keyword>
<evidence type="ECO:0000256" key="7">
    <source>
        <dbReference type="ARBA" id="ARBA00023277"/>
    </source>
</evidence>
<evidence type="ECO:0000256" key="1">
    <source>
        <dbReference type="ARBA" id="ARBA00001614"/>
    </source>
</evidence>
<dbReference type="InterPro" id="IPR018052">
    <property type="entry name" value="Ald1_epimerase_CS"/>
</dbReference>
<reference evidence="12 13" key="1">
    <citation type="submission" date="2016-11" db="EMBL/GenBank/DDBJ databases">
        <authorList>
            <person name="Jaros S."/>
            <person name="Januszkiewicz K."/>
            <person name="Wedrychowicz H."/>
        </authorList>
    </citation>
    <scope>NUCLEOTIDE SEQUENCE [LARGE SCALE GENOMIC DNA]</scope>
    <source>
        <strain evidence="12 13">DSM 21758</strain>
    </source>
</reference>
<evidence type="ECO:0000313" key="12">
    <source>
        <dbReference type="EMBL" id="SHK68878.1"/>
    </source>
</evidence>
<evidence type="ECO:0000256" key="9">
    <source>
        <dbReference type="PIRSR" id="PIRSR005096-1"/>
    </source>
</evidence>
<evidence type="ECO:0000256" key="6">
    <source>
        <dbReference type="ARBA" id="ARBA00023235"/>
    </source>
</evidence>
<feature type="active site" description="Proton acceptor" evidence="9">
    <location>
        <position position="308"/>
    </location>
</feature>
<evidence type="ECO:0000256" key="11">
    <source>
        <dbReference type="PIRSR" id="PIRSR005096-3"/>
    </source>
</evidence>
<dbReference type="InterPro" id="IPR015443">
    <property type="entry name" value="Aldose_1-epimerase"/>
</dbReference>
<dbReference type="GO" id="GO:0005737">
    <property type="term" value="C:cytoplasm"/>
    <property type="evidence" value="ECO:0007669"/>
    <property type="project" value="TreeGrafter"/>
</dbReference>
<comment type="catalytic activity">
    <reaction evidence="1 8">
        <text>alpha-D-glucose = beta-D-glucose</text>
        <dbReference type="Rhea" id="RHEA:10264"/>
        <dbReference type="ChEBI" id="CHEBI:15903"/>
        <dbReference type="ChEBI" id="CHEBI:17925"/>
        <dbReference type="EC" id="5.1.3.3"/>
    </reaction>
</comment>
<evidence type="ECO:0000313" key="13">
    <source>
        <dbReference type="Proteomes" id="UP000184310"/>
    </source>
</evidence>
<accession>A0A1M6UIF0</accession>
<feature type="binding site" evidence="11">
    <location>
        <begin position="179"/>
        <end position="181"/>
    </location>
    <ligand>
        <name>beta-D-galactose</name>
        <dbReference type="ChEBI" id="CHEBI:27667"/>
    </ligand>
</feature>
<dbReference type="GO" id="GO:0006006">
    <property type="term" value="P:glucose metabolic process"/>
    <property type="evidence" value="ECO:0007669"/>
    <property type="project" value="TreeGrafter"/>
</dbReference>
<keyword evidence="6 8" id="KW-0413">Isomerase</keyword>
<dbReference type="Gene3D" id="2.70.98.10">
    <property type="match status" value="1"/>
</dbReference>
<dbReference type="PROSITE" id="PS00545">
    <property type="entry name" value="ALDOSE_1_EPIMERASE"/>
    <property type="match status" value="1"/>
</dbReference>
<dbReference type="CDD" id="cd09019">
    <property type="entry name" value="galactose_mutarotase_like"/>
    <property type="match status" value="1"/>
</dbReference>
<dbReference type="EC" id="5.1.3.3" evidence="4 8"/>
<dbReference type="Proteomes" id="UP000184310">
    <property type="component" value="Unassembled WGS sequence"/>
</dbReference>
<dbReference type="AlphaFoldDB" id="A0A1M6UIF0"/>
<gene>
    <name evidence="12" type="ORF">SAMN02745163_04280</name>
</gene>
<dbReference type="STRING" id="1121302.SAMN02745163_04280"/>
<dbReference type="SUPFAM" id="SSF74650">
    <property type="entry name" value="Galactose mutarotase-like"/>
    <property type="match status" value="1"/>
</dbReference>
<evidence type="ECO:0000256" key="4">
    <source>
        <dbReference type="ARBA" id="ARBA00013185"/>
    </source>
</evidence>
<evidence type="ECO:0000256" key="2">
    <source>
        <dbReference type="ARBA" id="ARBA00005028"/>
    </source>
</evidence>
<proteinExistence type="inferred from homology"/>
<dbReference type="OrthoDB" id="9779408at2"/>
<keyword evidence="13" id="KW-1185">Reference proteome</keyword>
<comment type="pathway">
    <text evidence="2 8">Carbohydrate metabolism; hexose metabolism.</text>
</comment>
<dbReference type="PIRSF" id="PIRSF005096">
    <property type="entry name" value="GALM"/>
    <property type="match status" value="1"/>
</dbReference>
<dbReference type="InterPro" id="IPR008183">
    <property type="entry name" value="Aldose_1/G6P_1-epimerase"/>
</dbReference>
<comment type="similarity">
    <text evidence="3 8">Belongs to the aldose epimerase family.</text>
</comment>
<name>A0A1M6UIF0_9CLOT</name>
<dbReference type="GO" id="GO:0030246">
    <property type="term" value="F:carbohydrate binding"/>
    <property type="evidence" value="ECO:0007669"/>
    <property type="project" value="InterPro"/>
</dbReference>
<dbReference type="RefSeq" id="WP_072993192.1">
    <property type="nucleotide sequence ID" value="NZ_FQZB01000023.1"/>
</dbReference>
<evidence type="ECO:0000256" key="3">
    <source>
        <dbReference type="ARBA" id="ARBA00006206"/>
    </source>
</evidence>
<dbReference type="EMBL" id="FQZB01000023">
    <property type="protein sequence ID" value="SHK68878.1"/>
    <property type="molecule type" value="Genomic_DNA"/>
</dbReference>
<feature type="active site" description="Proton donor" evidence="9">
    <location>
        <position position="179"/>
    </location>
</feature>
<protein>
    <recommendedName>
        <fullName evidence="5 8">Aldose 1-epimerase</fullName>
        <ecNumber evidence="4 8">5.1.3.3</ecNumber>
    </recommendedName>
</protein>
<sequence>MKIESNIIGKLNKQDVVKYSLINDNGMKITALNLGGIITEIKVKDRFNNFENVVLAYKDWRDYIDNPSYLGAIIGRTAGRIADGKVELCGETLEFNKNYNRNQGHGGINGFNKKFWKVDTLKDETTIKLIFTTISKAYEEGYPGEAYIKVEYILNNKDEFLISYEGKTTETTLMNLTNHSYFNLSGNHKKDILKHKLKVGSSQYLETVNESTPTGKLLDTKDTVLDFNKEKLLKDVINNNFVKAERGLDHCFILDKDKKIILIDDESGRTLEMTTNNTSTVIYSGNYPDNRALIEGGNYIERLGICLEAQEPPIGYNNAFIEKSILEANTVYSKWTKFRFNVI</sequence>
<dbReference type="GO" id="GO:0033499">
    <property type="term" value="P:galactose catabolic process via UDP-galactose, Leloir pathway"/>
    <property type="evidence" value="ECO:0007669"/>
    <property type="project" value="TreeGrafter"/>
</dbReference>
<dbReference type="InterPro" id="IPR047215">
    <property type="entry name" value="Galactose_mutarotase-like"/>
</dbReference>
<dbReference type="Pfam" id="PF01263">
    <property type="entry name" value="Aldose_epim"/>
    <property type="match status" value="1"/>
</dbReference>
<dbReference type="PANTHER" id="PTHR10091">
    <property type="entry name" value="ALDOSE-1-EPIMERASE"/>
    <property type="match status" value="1"/>
</dbReference>
<dbReference type="PANTHER" id="PTHR10091:SF0">
    <property type="entry name" value="GALACTOSE MUTAROTASE"/>
    <property type="match status" value="1"/>
</dbReference>
<feature type="binding site" evidence="10">
    <location>
        <position position="249"/>
    </location>
    <ligand>
        <name>beta-D-galactose</name>
        <dbReference type="ChEBI" id="CHEBI:27667"/>
    </ligand>
</feature>
<dbReference type="InterPro" id="IPR011013">
    <property type="entry name" value="Gal_mutarotase_sf_dom"/>
</dbReference>
<dbReference type="GO" id="GO:0004034">
    <property type="term" value="F:aldose 1-epimerase activity"/>
    <property type="evidence" value="ECO:0007669"/>
    <property type="project" value="UniProtKB-EC"/>
</dbReference>
<dbReference type="InterPro" id="IPR014718">
    <property type="entry name" value="GH-type_carb-bd"/>
</dbReference>
<evidence type="ECO:0000256" key="10">
    <source>
        <dbReference type="PIRSR" id="PIRSR005096-2"/>
    </source>
</evidence>
<evidence type="ECO:0000256" key="8">
    <source>
        <dbReference type="PIRNR" id="PIRNR005096"/>
    </source>
</evidence>
<evidence type="ECO:0000256" key="5">
    <source>
        <dbReference type="ARBA" id="ARBA00014165"/>
    </source>
</evidence>
<organism evidence="12 13">
    <name type="scientific">Clostridium cavendishii DSM 21758</name>
    <dbReference type="NCBI Taxonomy" id="1121302"/>
    <lineage>
        <taxon>Bacteria</taxon>
        <taxon>Bacillati</taxon>
        <taxon>Bacillota</taxon>
        <taxon>Clostridia</taxon>
        <taxon>Eubacteriales</taxon>
        <taxon>Clostridiaceae</taxon>
        <taxon>Clostridium</taxon>
    </lineage>
</organism>
<dbReference type="UniPathway" id="UPA00242"/>